<reference evidence="1" key="1">
    <citation type="submission" date="2014-09" db="EMBL/GenBank/DDBJ databases">
        <authorList>
            <person name="Magalhaes I.L.F."/>
            <person name="Oliveira U."/>
            <person name="Santos F.R."/>
            <person name="Vidigal T.H.D.A."/>
            <person name="Brescovit A.D."/>
            <person name="Santos A.J."/>
        </authorList>
    </citation>
    <scope>NUCLEOTIDE SEQUENCE</scope>
    <source>
        <tissue evidence="1">Shoot tissue taken approximately 20 cm above the soil surface</tissue>
    </source>
</reference>
<reference evidence="1" key="2">
    <citation type="journal article" date="2015" name="Data Brief">
        <title>Shoot transcriptome of the giant reed, Arundo donax.</title>
        <authorList>
            <person name="Barrero R.A."/>
            <person name="Guerrero F.D."/>
            <person name="Moolhuijzen P."/>
            <person name="Goolsby J.A."/>
            <person name="Tidwell J."/>
            <person name="Bellgard S.E."/>
            <person name="Bellgard M.I."/>
        </authorList>
    </citation>
    <scope>NUCLEOTIDE SEQUENCE</scope>
    <source>
        <tissue evidence="1">Shoot tissue taken approximately 20 cm above the soil surface</tissue>
    </source>
</reference>
<sequence>MEWIRKNISQAAHFPNIPIKCN</sequence>
<dbReference type="AlphaFoldDB" id="A0A0A9F0F3"/>
<accession>A0A0A9F0F3</accession>
<name>A0A0A9F0F3_ARUDO</name>
<organism evidence="1">
    <name type="scientific">Arundo donax</name>
    <name type="common">Giant reed</name>
    <name type="synonym">Donax arundinaceus</name>
    <dbReference type="NCBI Taxonomy" id="35708"/>
    <lineage>
        <taxon>Eukaryota</taxon>
        <taxon>Viridiplantae</taxon>
        <taxon>Streptophyta</taxon>
        <taxon>Embryophyta</taxon>
        <taxon>Tracheophyta</taxon>
        <taxon>Spermatophyta</taxon>
        <taxon>Magnoliopsida</taxon>
        <taxon>Liliopsida</taxon>
        <taxon>Poales</taxon>
        <taxon>Poaceae</taxon>
        <taxon>PACMAD clade</taxon>
        <taxon>Arundinoideae</taxon>
        <taxon>Arundineae</taxon>
        <taxon>Arundo</taxon>
    </lineage>
</organism>
<evidence type="ECO:0000313" key="1">
    <source>
        <dbReference type="EMBL" id="JAE01778.1"/>
    </source>
</evidence>
<proteinExistence type="predicted"/>
<protein>
    <submittedName>
        <fullName evidence="1">Uncharacterized protein</fullName>
    </submittedName>
</protein>
<dbReference type="EMBL" id="GBRH01196118">
    <property type="protein sequence ID" value="JAE01778.1"/>
    <property type="molecule type" value="Transcribed_RNA"/>
</dbReference>